<evidence type="ECO:0000313" key="3">
    <source>
        <dbReference type="EMBL" id="MCW8334590.1"/>
    </source>
</evidence>
<dbReference type="SMART" id="SM00849">
    <property type="entry name" value="Lactamase_B"/>
    <property type="match status" value="1"/>
</dbReference>
<dbReference type="GO" id="GO:0046872">
    <property type="term" value="F:metal ion binding"/>
    <property type="evidence" value="ECO:0007669"/>
    <property type="project" value="UniProtKB-KW"/>
</dbReference>
<dbReference type="GO" id="GO:0006749">
    <property type="term" value="P:glutathione metabolic process"/>
    <property type="evidence" value="ECO:0007669"/>
    <property type="project" value="InterPro"/>
</dbReference>
<dbReference type="Proteomes" id="UP001155586">
    <property type="component" value="Unassembled WGS sequence"/>
</dbReference>
<evidence type="ECO:0000313" key="4">
    <source>
        <dbReference type="Proteomes" id="UP001155586"/>
    </source>
</evidence>
<evidence type="ECO:0000256" key="1">
    <source>
        <dbReference type="ARBA" id="ARBA00022723"/>
    </source>
</evidence>
<dbReference type="AlphaFoldDB" id="A0A9X3CF74"/>
<organism evidence="3 4">
    <name type="scientific">Vibrio paucivorans</name>
    <dbReference type="NCBI Taxonomy" id="2829489"/>
    <lineage>
        <taxon>Bacteria</taxon>
        <taxon>Pseudomonadati</taxon>
        <taxon>Pseudomonadota</taxon>
        <taxon>Gammaproteobacteria</taxon>
        <taxon>Vibrionales</taxon>
        <taxon>Vibrionaceae</taxon>
        <taxon>Vibrio</taxon>
    </lineage>
</organism>
<name>A0A9X3CF74_9VIBR</name>
<dbReference type="GO" id="GO:0050313">
    <property type="term" value="F:sulfur dioxygenase activity"/>
    <property type="evidence" value="ECO:0007669"/>
    <property type="project" value="InterPro"/>
</dbReference>
<reference evidence="3" key="1">
    <citation type="submission" date="2022-02" db="EMBL/GenBank/DDBJ databases">
        <title>Vibrio sp. nov., a new bacterium isolated from Bohai sea, China.</title>
        <authorList>
            <person name="Yuan Y."/>
        </authorList>
    </citation>
    <scope>NUCLEOTIDE SEQUENCE</scope>
    <source>
        <strain evidence="3">DBSS07</strain>
    </source>
</reference>
<dbReference type="InterPro" id="IPR051682">
    <property type="entry name" value="Mito_Persulfide_Diox"/>
</dbReference>
<dbReference type="EMBL" id="JAKRRX010000064">
    <property type="protein sequence ID" value="MCW8334590.1"/>
    <property type="molecule type" value="Genomic_DNA"/>
</dbReference>
<dbReference type="Pfam" id="PF00753">
    <property type="entry name" value="Lactamase_B"/>
    <property type="match status" value="1"/>
</dbReference>
<dbReference type="RefSeq" id="WP_265687986.1">
    <property type="nucleotide sequence ID" value="NZ_JAKRRX010000064.1"/>
</dbReference>
<keyword evidence="4" id="KW-1185">Reference proteome</keyword>
<dbReference type="InterPro" id="IPR044528">
    <property type="entry name" value="POD-like_MBL-fold"/>
</dbReference>
<proteinExistence type="predicted"/>
<dbReference type="Gene3D" id="3.60.15.10">
    <property type="entry name" value="Ribonuclease Z/Hydroxyacylglutathione hydrolase-like"/>
    <property type="match status" value="1"/>
</dbReference>
<evidence type="ECO:0000259" key="2">
    <source>
        <dbReference type="SMART" id="SM00849"/>
    </source>
</evidence>
<dbReference type="PANTHER" id="PTHR43084:SF1">
    <property type="entry name" value="PERSULFIDE DIOXYGENASE ETHE1, MITOCHONDRIAL"/>
    <property type="match status" value="1"/>
</dbReference>
<comment type="caution">
    <text evidence="3">The sequence shown here is derived from an EMBL/GenBank/DDBJ whole genome shotgun (WGS) entry which is preliminary data.</text>
</comment>
<accession>A0A9X3CF74</accession>
<gene>
    <name evidence="3" type="ORF">MD483_12240</name>
</gene>
<dbReference type="GO" id="GO:0070813">
    <property type="term" value="P:hydrogen sulfide metabolic process"/>
    <property type="evidence" value="ECO:0007669"/>
    <property type="project" value="TreeGrafter"/>
</dbReference>
<dbReference type="InterPro" id="IPR036866">
    <property type="entry name" value="RibonucZ/Hydroxyglut_hydro"/>
</dbReference>
<keyword evidence="1" id="KW-0479">Metal-binding</keyword>
<sequence>MATQTIQHFFHADSGTISYVVSDTHTREAIIIDPVADYDVTTNKVSFESAQKILDYLDANQLHVTAIMETHVHADHLSGSFHLSKVLGAPIHISEKVKEVYSSWKDELALSEMYHFEHLLLDQEHLDFGDSHLEVIDTPGHTPSDVTYKIGDALFVGDSLFHHGTGRADFPGGSAEKMFESLQKLYQLEDSTEVYLCHNYPDDEEHLIHKTTIGEEKHENSFLTDHTSKADFVEKRESRDHQLAQPKLISPALRYNLTAENPTNERLNRH</sequence>
<protein>
    <submittedName>
        <fullName evidence="3">MBL fold metallo-hydrolase</fullName>
    </submittedName>
</protein>
<dbReference type="PANTHER" id="PTHR43084">
    <property type="entry name" value="PERSULFIDE DIOXYGENASE ETHE1"/>
    <property type="match status" value="1"/>
</dbReference>
<feature type="domain" description="Metallo-beta-lactamase" evidence="2">
    <location>
        <begin position="15"/>
        <end position="198"/>
    </location>
</feature>
<dbReference type="CDD" id="cd07724">
    <property type="entry name" value="POD-like_MBL-fold"/>
    <property type="match status" value="1"/>
</dbReference>
<dbReference type="SUPFAM" id="SSF56281">
    <property type="entry name" value="Metallo-hydrolase/oxidoreductase"/>
    <property type="match status" value="1"/>
</dbReference>
<dbReference type="InterPro" id="IPR001279">
    <property type="entry name" value="Metallo-B-lactamas"/>
</dbReference>